<evidence type="ECO:0000313" key="1">
    <source>
        <dbReference type="EMBL" id="KAF9510294.1"/>
    </source>
</evidence>
<comment type="caution">
    <text evidence="1">The sequence shown here is derived from an EMBL/GenBank/DDBJ whole genome shotgun (WGS) entry which is preliminary data.</text>
</comment>
<dbReference type="InterPro" id="IPR036629">
    <property type="entry name" value="YjbJ_sf"/>
</dbReference>
<name>A0A9P6DT81_9AGAM</name>
<protein>
    <recommendedName>
        <fullName evidence="3">CsbD-like domain-containing protein</fullName>
    </recommendedName>
</protein>
<dbReference type="EMBL" id="MU129019">
    <property type="protein sequence ID" value="KAF9510294.1"/>
    <property type="molecule type" value="Genomic_DNA"/>
</dbReference>
<dbReference type="OrthoDB" id="9999611at2759"/>
<sequence>MSEPNQSTGQYHSVKGTVVEAIGNATGASSWTQSGKEEHVAGEAEVKAANAKTYAEGTLDRVEGKIASVVGAITGDEAQQVSGNVEKAKGEAKQAYAS</sequence>
<keyword evidence="2" id="KW-1185">Reference proteome</keyword>
<dbReference type="PANTHER" id="PTHR40460">
    <property type="entry name" value="CHROMOSOME 1, WHOLE GENOME SHOTGUN SEQUENCE"/>
    <property type="match status" value="1"/>
</dbReference>
<dbReference type="Gene3D" id="1.10.1470.10">
    <property type="entry name" value="YjbJ"/>
    <property type="match status" value="1"/>
</dbReference>
<gene>
    <name evidence="1" type="ORF">BS47DRAFT_1348217</name>
</gene>
<evidence type="ECO:0000313" key="2">
    <source>
        <dbReference type="Proteomes" id="UP000886523"/>
    </source>
</evidence>
<dbReference type="Proteomes" id="UP000886523">
    <property type="component" value="Unassembled WGS sequence"/>
</dbReference>
<accession>A0A9P6DT81</accession>
<evidence type="ECO:0008006" key="3">
    <source>
        <dbReference type="Google" id="ProtNLM"/>
    </source>
</evidence>
<organism evidence="1 2">
    <name type="scientific">Hydnum rufescens UP504</name>
    <dbReference type="NCBI Taxonomy" id="1448309"/>
    <lineage>
        <taxon>Eukaryota</taxon>
        <taxon>Fungi</taxon>
        <taxon>Dikarya</taxon>
        <taxon>Basidiomycota</taxon>
        <taxon>Agaricomycotina</taxon>
        <taxon>Agaricomycetes</taxon>
        <taxon>Cantharellales</taxon>
        <taxon>Hydnaceae</taxon>
        <taxon>Hydnum</taxon>
    </lineage>
</organism>
<reference evidence="1" key="1">
    <citation type="journal article" date="2020" name="Nat. Commun.">
        <title>Large-scale genome sequencing of mycorrhizal fungi provides insights into the early evolution of symbiotic traits.</title>
        <authorList>
            <person name="Miyauchi S."/>
            <person name="Kiss E."/>
            <person name="Kuo A."/>
            <person name="Drula E."/>
            <person name="Kohler A."/>
            <person name="Sanchez-Garcia M."/>
            <person name="Morin E."/>
            <person name="Andreopoulos B."/>
            <person name="Barry K.W."/>
            <person name="Bonito G."/>
            <person name="Buee M."/>
            <person name="Carver A."/>
            <person name="Chen C."/>
            <person name="Cichocki N."/>
            <person name="Clum A."/>
            <person name="Culley D."/>
            <person name="Crous P.W."/>
            <person name="Fauchery L."/>
            <person name="Girlanda M."/>
            <person name="Hayes R.D."/>
            <person name="Keri Z."/>
            <person name="LaButti K."/>
            <person name="Lipzen A."/>
            <person name="Lombard V."/>
            <person name="Magnuson J."/>
            <person name="Maillard F."/>
            <person name="Murat C."/>
            <person name="Nolan M."/>
            <person name="Ohm R.A."/>
            <person name="Pangilinan J."/>
            <person name="Pereira M.F."/>
            <person name="Perotto S."/>
            <person name="Peter M."/>
            <person name="Pfister S."/>
            <person name="Riley R."/>
            <person name="Sitrit Y."/>
            <person name="Stielow J.B."/>
            <person name="Szollosi G."/>
            <person name="Zifcakova L."/>
            <person name="Stursova M."/>
            <person name="Spatafora J.W."/>
            <person name="Tedersoo L."/>
            <person name="Vaario L.M."/>
            <person name="Yamada A."/>
            <person name="Yan M."/>
            <person name="Wang P."/>
            <person name="Xu J."/>
            <person name="Bruns T."/>
            <person name="Baldrian P."/>
            <person name="Vilgalys R."/>
            <person name="Dunand C."/>
            <person name="Henrissat B."/>
            <person name="Grigoriev I.V."/>
            <person name="Hibbett D."/>
            <person name="Nagy L.G."/>
            <person name="Martin F.M."/>
        </authorList>
    </citation>
    <scope>NUCLEOTIDE SEQUENCE</scope>
    <source>
        <strain evidence="1">UP504</strain>
    </source>
</reference>
<dbReference type="AlphaFoldDB" id="A0A9P6DT81"/>
<proteinExistence type="predicted"/>
<dbReference type="PANTHER" id="PTHR40460:SF1">
    <property type="entry name" value="CSBD-LIKE DOMAIN-CONTAINING PROTEIN"/>
    <property type="match status" value="1"/>
</dbReference>
<dbReference type="SUPFAM" id="SSF69047">
    <property type="entry name" value="Hypothetical protein YjbJ"/>
    <property type="match status" value="1"/>
</dbReference>